<evidence type="ECO:0000313" key="1">
    <source>
        <dbReference type="EMBL" id="AVR75899.1"/>
    </source>
</evidence>
<sequence length="95" mass="11028">MKNVNHRLQELSRRSDTSTEFAFLKAVEEMGELAKAINQPYRCDEPDISEAADAIIALQDFIYKRLREFGHSEEEIANNYDSLVNSKANKWETYL</sequence>
<dbReference type="GO" id="GO:0016787">
    <property type="term" value="F:hydrolase activity"/>
    <property type="evidence" value="ECO:0007669"/>
    <property type="project" value="UniProtKB-KW"/>
</dbReference>
<gene>
    <name evidence="1" type="ORF">AhSzq1_6</name>
</gene>
<protein>
    <submittedName>
        <fullName evidence="1">Nucleoside triphosphate pyrophosphohydrolase</fullName>
    </submittedName>
</protein>
<reference evidence="1 2" key="1">
    <citation type="submission" date="2017-12" db="EMBL/GenBank/DDBJ databases">
        <title>Genomic characterization of T5-related Aeromonas hydrophila phages AhSzq-1 and AhSzw-1 and proposal to be two new species.</title>
        <authorList>
            <person name="Chen L."/>
            <person name="Yuan S."/>
            <person name="Ma Y."/>
        </authorList>
    </citation>
    <scope>NUCLEOTIDE SEQUENCE [LARGE SCALE GENOMIC DNA]</scope>
    <source>
        <strain evidence="1">Seawater</strain>
    </source>
</reference>
<dbReference type="EMBL" id="MG676224">
    <property type="protein sequence ID" value="AVR75899.1"/>
    <property type="molecule type" value="Genomic_DNA"/>
</dbReference>
<keyword evidence="1" id="KW-0378">Hydrolase</keyword>
<dbReference type="Proteomes" id="UP000244741">
    <property type="component" value="Segment"/>
</dbReference>
<accession>A0A2R4ALH2</accession>
<evidence type="ECO:0000313" key="2">
    <source>
        <dbReference type="Proteomes" id="UP000244741"/>
    </source>
</evidence>
<organism evidence="1 2">
    <name type="scientific">Aeromonas phage AhSzq-1</name>
    <dbReference type="NCBI Taxonomy" id="2138298"/>
    <lineage>
        <taxon>Viruses</taxon>
        <taxon>Duplodnaviria</taxon>
        <taxon>Heunggongvirae</taxon>
        <taxon>Uroviricota</taxon>
        <taxon>Caudoviricetes</taxon>
        <taxon>Demerecviridae</taxon>
        <taxon>Shenzhenvirus</taxon>
        <taxon>Shenzhenvirus AhSzq1</taxon>
    </lineage>
</organism>
<name>A0A2R4ALH2_9CAUD</name>
<keyword evidence="2" id="KW-1185">Reference proteome</keyword>
<proteinExistence type="predicted"/>